<dbReference type="Proteomes" id="UP001597534">
    <property type="component" value="Unassembled WGS sequence"/>
</dbReference>
<comment type="caution">
    <text evidence="2">The sequence shown here is derived from an EMBL/GenBank/DDBJ whole genome shotgun (WGS) entry which is preliminary data.</text>
</comment>
<reference evidence="3" key="1">
    <citation type="journal article" date="2019" name="Int. J. Syst. Evol. Microbiol.">
        <title>The Global Catalogue of Microorganisms (GCM) 10K type strain sequencing project: providing services to taxonomists for standard genome sequencing and annotation.</title>
        <authorList>
            <consortium name="The Broad Institute Genomics Platform"/>
            <consortium name="The Broad Institute Genome Sequencing Center for Infectious Disease"/>
            <person name="Wu L."/>
            <person name="Ma J."/>
        </authorList>
    </citation>
    <scope>NUCLEOTIDE SEQUENCE [LARGE SCALE GENOMIC DNA]</scope>
    <source>
        <strain evidence="3">KCTC 22671</strain>
    </source>
</reference>
<dbReference type="CDD" id="cd10033">
    <property type="entry name" value="UDG_like"/>
    <property type="match status" value="1"/>
</dbReference>
<proteinExistence type="predicted"/>
<organism evidence="2 3">
    <name type="scientific">Flavobacterium chuncheonense</name>
    <dbReference type="NCBI Taxonomy" id="2026653"/>
    <lineage>
        <taxon>Bacteria</taxon>
        <taxon>Pseudomonadati</taxon>
        <taxon>Bacteroidota</taxon>
        <taxon>Flavobacteriia</taxon>
        <taxon>Flavobacteriales</taxon>
        <taxon>Flavobacteriaceae</taxon>
        <taxon>Flavobacterium</taxon>
    </lineage>
</organism>
<dbReference type="PANTHER" id="PTHR42160">
    <property type="entry name" value="URACIL-DNA GLYCOSYLASE SUPERFAMILY PROTEIN"/>
    <property type="match status" value="1"/>
</dbReference>
<dbReference type="InterPro" id="IPR005122">
    <property type="entry name" value="Uracil-DNA_glycosylase-like"/>
</dbReference>
<evidence type="ECO:0000313" key="3">
    <source>
        <dbReference type="Proteomes" id="UP001597534"/>
    </source>
</evidence>
<dbReference type="SMART" id="SM00986">
    <property type="entry name" value="UDG"/>
    <property type="match status" value="1"/>
</dbReference>
<dbReference type="Gene3D" id="3.40.470.10">
    <property type="entry name" value="Uracil-DNA glycosylase-like domain"/>
    <property type="match status" value="1"/>
</dbReference>
<accession>A0ABW5YLN0</accession>
<dbReference type="SMART" id="SM00987">
    <property type="entry name" value="UreE_C"/>
    <property type="match status" value="1"/>
</dbReference>
<dbReference type="RefSeq" id="WP_379811064.1">
    <property type="nucleotide sequence ID" value="NZ_JBHUPC010000012.1"/>
</dbReference>
<name>A0ABW5YLN0_9FLAO</name>
<dbReference type="EMBL" id="JBHUPC010000012">
    <property type="protein sequence ID" value="MFD2891478.1"/>
    <property type="molecule type" value="Genomic_DNA"/>
</dbReference>
<protein>
    <submittedName>
        <fullName evidence="2">Uracil-DNA glycosylase family protein</fullName>
    </submittedName>
</protein>
<gene>
    <name evidence="2" type="ORF">ACFS5J_05550</name>
</gene>
<sequence length="190" mass="21737">MQSLHHEILQCTHCSEHLPLGPNPVVQISRTAKILIIGQAPGVKVHQTGIPWNDASGKQLRHWLQLSEEIFYDATKIAIVPMGFCYPGKGNSGDLPPRKECAPLWHDKIISEMPDLKLTLLIGQYAQKYYLKTSVKSNLTETVAHFEAYLPDFFVLPHPSPRNRFWMQQHQWFETKVVPVLQSKVKSILY</sequence>
<evidence type="ECO:0000313" key="2">
    <source>
        <dbReference type="EMBL" id="MFD2891478.1"/>
    </source>
</evidence>
<dbReference type="Pfam" id="PF03167">
    <property type="entry name" value="UDG"/>
    <property type="match status" value="1"/>
</dbReference>
<feature type="domain" description="Uracil-DNA glycosylase-like" evidence="1">
    <location>
        <begin position="25"/>
        <end position="182"/>
    </location>
</feature>
<keyword evidence="3" id="KW-1185">Reference proteome</keyword>
<dbReference type="InterPro" id="IPR036895">
    <property type="entry name" value="Uracil-DNA_glycosylase-like_sf"/>
</dbReference>
<dbReference type="PANTHER" id="PTHR42160:SF1">
    <property type="entry name" value="URACIL-DNA GLYCOSYLASE SUPERFAMILY PROTEIN"/>
    <property type="match status" value="1"/>
</dbReference>
<dbReference type="InterPro" id="IPR047124">
    <property type="entry name" value="HI_0220.2"/>
</dbReference>
<evidence type="ECO:0000259" key="1">
    <source>
        <dbReference type="SMART" id="SM00986"/>
    </source>
</evidence>
<dbReference type="SUPFAM" id="SSF52141">
    <property type="entry name" value="Uracil-DNA glycosylase-like"/>
    <property type="match status" value="1"/>
</dbReference>